<feature type="region of interest" description="Disordered" evidence="1">
    <location>
        <begin position="1"/>
        <end position="50"/>
    </location>
</feature>
<evidence type="ECO:0000313" key="2">
    <source>
        <dbReference type="EMBL" id="KAL2274951.1"/>
    </source>
</evidence>
<proteinExistence type="predicted"/>
<dbReference type="Proteomes" id="UP001600888">
    <property type="component" value="Unassembled WGS sequence"/>
</dbReference>
<sequence>MWDTPHDPELERRWAALPPLAVDDDSSPPASCAEDDEDEPKQSMKKRQKKRQDLMVIALLPGRMPLRRLDDVTHDMRENLRDLLHTAKTVHCKGPGLDTIVTVIDVKNLLKAVFSGGGITGEAHQMCGKDYAKPSIDDVAAQVGLLDKDIVASSDKGPSGTKSKKAPSHAAASQKVKKADSKKAKKSRKGSKPVYVGCKEASERGTATFAYYDEDHKILPKTVQNSIKLHAWIESLSKAQGFAMQLHDGFRMHRCRMYNLRAAIYLARNRLTYWANGNDVESRPEGEDKDLFIEYALMRNLQYSDQAVMDMCREVRVPTLWENAEELF</sequence>
<evidence type="ECO:0000256" key="1">
    <source>
        <dbReference type="SAM" id="MobiDB-lite"/>
    </source>
</evidence>
<keyword evidence="3" id="KW-1185">Reference proteome</keyword>
<reference evidence="2 3" key="1">
    <citation type="submission" date="2024-03" db="EMBL/GenBank/DDBJ databases">
        <title>A high-quality draft genome sequence of Diaporthe vaccinii, a causative agent of upright dieback and viscid rot disease in cranberry plants.</title>
        <authorList>
            <person name="Sarrasin M."/>
            <person name="Lang B.F."/>
            <person name="Burger G."/>
        </authorList>
    </citation>
    <scope>NUCLEOTIDE SEQUENCE [LARGE SCALE GENOMIC DNA]</scope>
    <source>
        <strain evidence="2 3">IS7</strain>
    </source>
</reference>
<feature type="compositionally biased region" description="Basic and acidic residues" evidence="1">
    <location>
        <begin position="1"/>
        <end position="14"/>
    </location>
</feature>
<name>A0ABR4DXQ8_9PEZI</name>
<accession>A0ABR4DXQ8</accession>
<organism evidence="2 3">
    <name type="scientific">Diaporthe vaccinii</name>
    <dbReference type="NCBI Taxonomy" id="105482"/>
    <lineage>
        <taxon>Eukaryota</taxon>
        <taxon>Fungi</taxon>
        <taxon>Dikarya</taxon>
        <taxon>Ascomycota</taxon>
        <taxon>Pezizomycotina</taxon>
        <taxon>Sordariomycetes</taxon>
        <taxon>Sordariomycetidae</taxon>
        <taxon>Diaporthales</taxon>
        <taxon>Diaporthaceae</taxon>
        <taxon>Diaporthe</taxon>
        <taxon>Diaporthe eres species complex</taxon>
    </lineage>
</organism>
<dbReference type="EMBL" id="JBAWTH010000145">
    <property type="protein sequence ID" value="KAL2274951.1"/>
    <property type="molecule type" value="Genomic_DNA"/>
</dbReference>
<protein>
    <submittedName>
        <fullName evidence="2">Uncharacterized protein</fullName>
    </submittedName>
</protein>
<feature type="region of interest" description="Disordered" evidence="1">
    <location>
        <begin position="151"/>
        <end position="192"/>
    </location>
</feature>
<evidence type="ECO:0000313" key="3">
    <source>
        <dbReference type="Proteomes" id="UP001600888"/>
    </source>
</evidence>
<gene>
    <name evidence="2" type="ORF">FJTKL_02618</name>
</gene>
<comment type="caution">
    <text evidence="2">The sequence shown here is derived from an EMBL/GenBank/DDBJ whole genome shotgun (WGS) entry which is preliminary data.</text>
</comment>